<dbReference type="EMBL" id="LR796748">
    <property type="protein sequence ID" value="CAB4163500.1"/>
    <property type="molecule type" value="Genomic_DNA"/>
</dbReference>
<accession>A0A6J5NUV0</accession>
<sequence length="238" mass="26320">METPKKAGRRRPVELPPDTVVPTATEAERGIASIALNHPEVFLHHISEKNFKVADIFEPLSHRVCEIILQQQSRNASSEIRVVFEKVRETLPTTQFHELSELYTLMPIAGAIGELIEIVKSTAKRRTLQHVAHEVLMAIGDSAVGTPELLSDVVMKVEGLSRELAPPKVMDTKALLINALNRYETGDDESMRIKTGYSAIDNICPIRYGDFVVIGGETKSGKTMLALNIIANLINETN</sequence>
<dbReference type="Gene3D" id="3.40.50.300">
    <property type="entry name" value="P-loop containing nucleotide triphosphate hydrolases"/>
    <property type="match status" value="1"/>
</dbReference>
<reference evidence="1" key="1">
    <citation type="submission" date="2020-04" db="EMBL/GenBank/DDBJ databases">
        <authorList>
            <person name="Chiriac C."/>
            <person name="Salcher M."/>
            <person name="Ghai R."/>
            <person name="Kavagutti S V."/>
        </authorList>
    </citation>
    <scope>NUCLEOTIDE SEQUENCE</scope>
</reference>
<dbReference type="PANTHER" id="PTHR30153:SF2">
    <property type="entry name" value="REPLICATIVE DNA HELICASE"/>
    <property type="match status" value="1"/>
</dbReference>
<protein>
    <submittedName>
        <fullName evidence="1">DnaB, replicative DNA helicase</fullName>
    </submittedName>
</protein>
<dbReference type="Gene3D" id="1.10.860.10">
    <property type="entry name" value="DNAb Helicase, Chain A"/>
    <property type="match status" value="1"/>
</dbReference>
<keyword evidence="1" id="KW-0547">Nucleotide-binding</keyword>
<name>A0A6J5NUV0_9CAUD</name>
<keyword evidence="1" id="KW-0378">Hydrolase</keyword>
<keyword evidence="1" id="KW-0347">Helicase</keyword>
<keyword evidence="1" id="KW-0067">ATP-binding</keyword>
<organism evidence="1">
    <name type="scientific">uncultured Caudovirales phage</name>
    <dbReference type="NCBI Taxonomy" id="2100421"/>
    <lineage>
        <taxon>Viruses</taxon>
        <taxon>Duplodnaviria</taxon>
        <taxon>Heunggongvirae</taxon>
        <taxon>Uroviricota</taxon>
        <taxon>Caudoviricetes</taxon>
        <taxon>Peduoviridae</taxon>
        <taxon>Maltschvirus</taxon>
        <taxon>Maltschvirus maltsch</taxon>
    </lineage>
</organism>
<proteinExistence type="predicted"/>
<evidence type="ECO:0000313" key="1">
    <source>
        <dbReference type="EMBL" id="CAB4163500.1"/>
    </source>
</evidence>
<dbReference type="GO" id="GO:0003678">
    <property type="term" value="F:DNA helicase activity"/>
    <property type="evidence" value="ECO:0007669"/>
    <property type="project" value="TreeGrafter"/>
</dbReference>
<dbReference type="SUPFAM" id="SSF52540">
    <property type="entry name" value="P-loop containing nucleoside triphosphate hydrolases"/>
    <property type="match status" value="1"/>
</dbReference>
<dbReference type="InterPro" id="IPR027417">
    <property type="entry name" value="P-loop_NTPase"/>
</dbReference>
<gene>
    <name evidence="1" type="ORF">UFOVP811_33</name>
</gene>
<dbReference type="InterPro" id="IPR016136">
    <property type="entry name" value="DNA_helicase_N/primase_C"/>
</dbReference>
<dbReference type="PANTHER" id="PTHR30153">
    <property type="entry name" value="REPLICATIVE DNA HELICASE DNAB"/>
    <property type="match status" value="1"/>
</dbReference>